<dbReference type="PANTHER" id="PTHR23345:SF15">
    <property type="entry name" value="VITELLOGENIN 1-RELATED"/>
    <property type="match status" value="1"/>
</dbReference>
<feature type="coiled-coil region" evidence="6">
    <location>
        <begin position="1746"/>
        <end position="1773"/>
    </location>
</feature>
<dbReference type="SUPFAM" id="SSF48431">
    <property type="entry name" value="Lipovitellin-phosvitin complex, superhelical domain"/>
    <property type="match status" value="1"/>
</dbReference>
<evidence type="ECO:0000256" key="1">
    <source>
        <dbReference type="ARBA" id="ARBA00022729"/>
    </source>
</evidence>
<keyword evidence="6" id="KW-0175">Coiled coil</keyword>
<accession>A0A1V9X1H5</accession>
<dbReference type="STRING" id="418985.A0A1V9X1H5"/>
<evidence type="ECO:0000313" key="10">
    <source>
        <dbReference type="EMBL" id="OQR67440.1"/>
    </source>
</evidence>
<reference evidence="10 11" key="1">
    <citation type="journal article" date="2017" name="Gigascience">
        <title>Draft genome of the honey bee ectoparasitic mite, Tropilaelaps mercedesae, is shaped by the parasitic life history.</title>
        <authorList>
            <person name="Dong X."/>
            <person name="Armstrong S.D."/>
            <person name="Xia D."/>
            <person name="Makepeace B.L."/>
            <person name="Darby A.C."/>
            <person name="Kadowaki T."/>
        </authorList>
    </citation>
    <scope>NUCLEOTIDE SEQUENCE [LARGE SCALE GENOMIC DNA]</scope>
    <source>
        <strain evidence="10">Wuxi-XJTLU</strain>
    </source>
</reference>
<dbReference type="OrthoDB" id="160294at2759"/>
<comment type="caution">
    <text evidence="10">The sequence shown here is derived from an EMBL/GenBank/DDBJ whole genome shotgun (WGS) entry which is preliminary data.</text>
</comment>
<keyword evidence="2" id="KW-0758">Storage protein</keyword>
<evidence type="ECO:0000256" key="3">
    <source>
        <dbReference type="ARBA" id="ARBA00023157"/>
    </source>
</evidence>
<evidence type="ECO:0000313" key="11">
    <source>
        <dbReference type="Proteomes" id="UP000192247"/>
    </source>
</evidence>
<dbReference type="SMART" id="SM00216">
    <property type="entry name" value="VWD"/>
    <property type="match status" value="1"/>
</dbReference>
<comment type="caution">
    <text evidence="5">Lacks conserved residue(s) required for the propagation of feature annotation.</text>
</comment>
<feature type="domain" description="VWFD" evidence="9">
    <location>
        <begin position="1524"/>
        <end position="1726"/>
    </location>
</feature>
<evidence type="ECO:0000256" key="6">
    <source>
        <dbReference type="SAM" id="Coils"/>
    </source>
</evidence>
<evidence type="ECO:0000256" key="2">
    <source>
        <dbReference type="ARBA" id="ARBA00022761"/>
    </source>
</evidence>
<dbReference type="InterPro" id="IPR015819">
    <property type="entry name" value="Lipid_transp_b-sht_shell"/>
</dbReference>
<keyword evidence="4" id="KW-0325">Glycoprotein</keyword>
<evidence type="ECO:0000256" key="5">
    <source>
        <dbReference type="PROSITE-ProRule" id="PRU00557"/>
    </source>
</evidence>
<dbReference type="GO" id="GO:0045735">
    <property type="term" value="F:nutrient reservoir activity"/>
    <property type="evidence" value="ECO:0007669"/>
    <property type="project" value="UniProtKB-KW"/>
</dbReference>
<dbReference type="InterPro" id="IPR050733">
    <property type="entry name" value="Vitellogenin/Apolipophorin"/>
</dbReference>
<evidence type="ECO:0000259" key="9">
    <source>
        <dbReference type="PROSITE" id="PS51233"/>
    </source>
</evidence>
<keyword evidence="1 7" id="KW-0732">Signal</keyword>
<organism evidence="10 11">
    <name type="scientific">Tropilaelaps mercedesae</name>
    <dbReference type="NCBI Taxonomy" id="418985"/>
    <lineage>
        <taxon>Eukaryota</taxon>
        <taxon>Metazoa</taxon>
        <taxon>Ecdysozoa</taxon>
        <taxon>Arthropoda</taxon>
        <taxon>Chelicerata</taxon>
        <taxon>Arachnida</taxon>
        <taxon>Acari</taxon>
        <taxon>Parasitiformes</taxon>
        <taxon>Mesostigmata</taxon>
        <taxon>Gamasina</taxon>
        <taxon>Dermanyssoidea</taxon>
        <taxon>Laelapidae</taxon>
        <taxon>Tropilaelaps</taxon>
    </lineage>
</organism>
<evidence type="ECO:0000256" key="4">
    <source>
        <dbReference type="ARBA" id="ARBA00023180"/>
    </source>
</evidence>
<dbReference type="Pfam" id="PF01347">
    <property type="entry name" value="Vitellogenin_N"/>
    <property type="match status" value="2"/>
</dbReference>
<proteinExistence type="predicted"/>
<dbReference type="Proteomes" id="UP000192247">
    <property type="component" value="Unassembled WGS sequence"/>
</dbReference>
<dbReference type="PANTHER" id="PTHR23345">
    <property type="entry name" value="VITELLOGENIN-RELATED"/>
    <property type="match status" value="1"/>
</dbReference>
<dbReference type="EMBL" id="MNPL01028833">
    <property type="protein sequence ID" value="OQR67440.1"/>
    <property type="molecule type" value="Genomic_DNA"/>
</dbReference>
<dbReference type="InterPro" id="IPR015255">
    <property type="entry name" value="Vitellinogen_open_b-sht"/>
</dbReference>
<evidence type="ECO:0000256" key="7">
    <source>
        <dbReference type="SAM" id="SignalP"/>
    </source>
</evidence>
<dbReference type="SUPFAM" id="SSF56968">
    <property type="entry name" value="Lipovitellin-phosvitin complex, beta-sheet shell regions"/>
    <property type="match status" value="2"/>
</dbReference>
<protein>
    <submittedName>
        <fullName evidence="10">Vitellogenin 2-like</fullName>
    </submittedName>
</protein>
<dbReference type="SMART" id="SM01169">
    <property type="entry name" value="DUF1943"/>
    <property type="match status" value="1"/>
</dbReference>
<dbReference type="Gene3D" id="2.30.230.10">
    <property type="entry name" value="Lipovitellin, beta-sheet shell regions, chain A"/>
    <property type="match status" value="1"/>
</dbReference>
<feature type="chain" id="PRO_5012190235" evidence="7">
    <location>
        <begin position="17"/>
        <end position="1858"/>
    </location>
</feature>
<dbReference type="PROSITE" id="PS51211">
    <property type="entry name" value="VITELLOGENIN"/>
    <property type="match status" value="1"/>
</dbReference>
<dbReference type="InterPro" id="IPR011030">
    <property type="entry name" value="Lipovitellin_superhlx_dom"/>
</dbReference>
<evidence type="ECO:0000259" key="8">
    <source>
        <dbReference type="PROSITE" id="PS51211"/>
    </source>
</evidence>
<sequence length="1858" mass="211109">MRVFFALVAFVALAAAHHGGPYDGPHGGPHSEYDDIPELFADQHQYVYNYRSLVATGMTHQSSRYSGLEKYGVLTVQVTEQNGNSKVLGFRLGHVTTGSFEQEVEDIENRRIDGVSHAAEETIEKYGPVFVKYQNNDFQQLWTPQGMPEEVVNIYRGIAAIFTVGKPEHEGESNPFMYGDKETSKQPIVYRRYEQGITGNFETIYEVLSGYEQSNYFNVTKTRNYMQQVGRDGRYFQNGHDERGCQNICPTHKPERVDRNIQPETFAWDKPVAEGCPVEFHPKKELVEAYTTYGYNMTVQHSGQQNGHYVVIEEVLALDKKILPLRKQQIMTVSLVKLSLMKEVPISNVWQQQGAMKQYNDITYRFPEGHNFDLGYLNLFGQAHNGEMLKQQIIPMITRLAEIIVSDNLEMKGQTGDKIVQLTMSLGKLNKWELQALWSVLGQSAFGKATTDLEYVKRKVLIDTIGLSGSNAGAEFLTELIQQNKLTTLEATHTLETFQKNLVRPTVKIMNMLRDVCTEPKYQQQRAVFATACITFGEVVRANCGNHKTHQWQKEQQEEDTQNAGNKDQVYYCSEQEYKQYISAIVGQLKEANDYAQQTVYIQTVGRFAHPEAIQALIPYVYGEKEIDGQLKLATQGGQHENESEYKQFIRQVAIYALHHSAKHHGGAILPVVEAIYFNQEEKYEIRIAALSVLLATQPTEATFGRIVIELGNEHNTEVASYAYSALYSIANSTLPCMQQSARRVQNVLGGLLGRTYGGQYSKWGTYTKYFPLAQVGFKGHYEYVYSNVSAVPRFLYGGLTANKGPFVSTVGEIGLISKGFKNLEKFVYGKGGMNKIVENVMQRIRREARTHGGDESVQQMVETIEQAMQFNFGEQNEHFRAVAFGNVLGNDFYLPIDKDYINNVAKTAGEQMAAIFGKEGSAKAFRYVRVMMPRTYVQVAPGVNGLPVVLSNRHPIVVSMSVKDIQMRFGAEKGQTKMYPLVAAISGVIRPTIYHTSVHSVLVINPVPQTRYAYGVRAVEQTYFTYPIDVAAQYTHLTGTVGLTFRPRFEKVFYHKARAMTFKTEALLIRGADMPLLDSFTTLKTQKKPFMFNRVIGEALGMPLRVQGMWMNQNDVEDPFNSPVGHSQDVMTGFLKPLVNEWFAPRAWSVRIEPHKQKSVEEIKMVLRLGNLLKERVQEQQKGQQPQKTQRLSQEQLAEEQAYAEYMRMIAYEQEFERVTGRKPQNEKLEQALDRIVKKTQKYWSQVDSAFSETLNKNNVQVNSLEYFISAQGGKQQRAVITGHIILGSTLSEQVKLGEVMMKVENTPVSLEAQAVAAFSKTPQPFATEMREQEQRGIFGFTVALETPQTGKQQYTGAMEMAKSEEQKQLMKLPVQLKPWYHRQCEEDKSAGKSEMSSACEIARYHKSALNQLRLEVDLPPQIPESLVNLSHQLRDALKVGLYRNLYVNYGPRNSGTQKNKLQAILVCSERNPEMRMVNLTIRTPDHEELRFERITIPKALRPNAMWSIKQQIKAFAKIDRPEPTCVYNGQHVRTFDNVTVSLSPMKPGQKYIITHDNDEDPKFTLLAQKMQSTHDGATELEMILRGVTFVKISPPDHQGHYNVHVNRTDLEVTTKQVAIQQYAGQTGHLITFHVEEHDEGQSTLVVEVRDQRMRIVYDGKNFKVEFGDRQHKGHLSGLCGDMNFQKVDEFTGPRGCNYERVEDFVRAFGLDNDGKQPQGDWNCPEGVYPRGATQKQILQKNEAKKMMQQQQKFISEQRETLRQEHDQLTEETKMIPLGGKICFSLEPIQACKQGLRQLQSEMQSVAFTCLKANSQRTIQLQREIQTQKVALSLPVASTRSSNLVHHEIEVATRCSP</sequence>
<dbReference type="InterPro" id="IPR001846">
    <property type="entry name" value="VWF_type-D"/>
</dbReference>
<dbReference type="InterPro" id="IPR015816">
    <property type="entry name" value="Vitellinogen_b-sht_N"/>
</dbReference>
<dbReference type="PROSITE" id="PS51233">
    <property type="entry name" value="VWFD"/>
    <property type="match status" value="1"/>
</dbReference>
<dbReference type="SMART" id="SM00638">
    <property type="entry name" value="LPD_N"/>
    <property type="match status" value="1"/>
</dbReference>
<feature type="signal peptide" evidence="7">
    <location>
        <begin position="1"/>
        <end position="16"/>
    </location>
</feature>
<feature type="domain" description="Vitellogenin" evidence="8">
    <location>
        <begin position="40"/>
        <end position="796"/>
    </location>
</feature>
<dbReference type="Pfam" id="PF09172">
    <property type="entry name" value="Vit_open_b-sht"/>
    <property type="match status" value="1"/>
</dbReference>
<dbReference type="InParanoid" id="A0A1V9X1H5"/>
<name>A0A1V9X1H5_9ACAR</name>
<dbReference type="Gene3D" id="1.25.10.20">
    <property type="entry name" value="Vitellinogen, superhelical"/>
    <property type="match status" value="1"/>
</dbReference>
<dbReference type="Pfam" id="PF00094">
    <property type="entry name" value="VWD"/>
    <property type="match status" value="1"/>
</dbReference>
<dbReference type="InterPro" id="IPR001747">
    <property type="entry name" value="Vitellogenin_N"/>
</dbReference>
<keyword evidence="11" id="KW-1185">Reference proteome</keyword>
<keyword evidence="3" id="KW-1015">Disulfide bond</keyword>
<dbReference type="GO" id="GO:0005319">
    <property type="term" value="F:lipid transporter activity"/>
    <property type="evidence" value="ECO:0007669"/>
    <property type="project" value="InterPro"/>
</dbReference>
<gene>
    <name evidence="10" type="ORF">BIW11_13530</name>
</gene>